<keyword evidence="1" id="KW-1133">Transmembrane helix</keyword>
<proteinExistence type="predicted"/>
<accession>C8X9P9</accession>
<feature type="transmembrane region" description="Helical" evidence="1">
    <location>
        <begin position="104"/>
        <end position="130"/>
    </location>
</feature>
<dbReference type="Proteomes" id="UP000002218">
    <property type="component" value="Chromosome"/>
</dbReference>
<feature type="transmembrane region" description="Helical" evidence="1">
    <location>
        <begin position="176"/>
        <end position="195"/>
    </location>
</feature>
<feature type="transmembrane region" description="Helical" evidence="1">
    <location>
        <begin position="64"/>
        <end position="83"/>
    </location>
</feature>
<dbReference type="EMBL" id="CP001737">
    <property type="protein sequence ID" value="ACV79207.1"/>
    <property type="molecule type" value="Genomic_DNA"/>
</dbReference>
<dbReference type="OrthoDB" id="2955510at2"/>
<dbReference type="HOGENOM" id="CLU_517609_0_0_11"/>
<organism evidence="2 3">
    <name type="scientific">Nakamurella multipartita (strain ATCC 700099 / DSM 44233 / CIP 104796 / JCM 9543 / NBRC 105858 / Y-104)</name>
    <name type="common">Microsphaera multipartita</name>
    <dbReference type="NCBI Taxonomy" id="479431"/>
    <lineage>
        <taxon>Bacteria</taxon>
        <taxon>Bacillati</taxon>
        <taxon>Actinomycetota</taxon>
        <taxon>Actinomycetes</taxon>
        <taxon>Nakamurellales</taxon>
        <taxon>Nakamurellaceae</taxon>
        <taxon>Nakamurella</taxon>
    </lineage>
</organism>
<evidence type="ECO:0000313" key="2">
    <source>
        <dbReference type="EMBL" id="ACV79207.1"/>
    </source>
</evidence>
<dbReference type="STRING" id="479431.Namu_2865"/>
<feature type="transmembrane region" description="Helical" evidence="1">
    <location>
        <begin position="383"/>
        <end position="403"/>
    </location>
</feature>
<keyword evidence="1" id="KW-0472">Membrane</keyword>
<evidence type="ECO:0008006" key="4">
    <source>
        <dbReference type="Google" id="ProtNLM"/>
    </source>
</evidence>
<feature type="transmembrane region" description="Helical" evidence="1">
    <location>
        <begin position="485"/>
        <end position="505"/>
    </location>
</feature>
<feature type="transmembrane region" description="Helical" evidence="1">
    <location>
        <begin position="454"/>
        <end position="479"/>
    </location>
</feature>
<name>C8X9P9_NAKMY</name>
<keyword evidence="3" id="KW-1185">Reference proteome</keyword>
<gene>
    <name evidence="2" type="ordered locus">Namu_2865</name>
</gene>
<keyword evidence="1" id="KW-0812">Transmembrane</keyword>
<feature type="transmembrane region" description="Helical" evidence="1">
    <location>
        <begin position="236"/>
        <end position="262"/>
    </location>
</feature>
<feature type="transmembrane region" description="Helical" evidence="1">
    <location>
        <begin position="308"/>
        <end position="330"/>
    </location>
</feature>
<reference evidence="3" key="1">
    <citation type="submission" date="2009-09" db="EMBL/GenBank/DDBJ databases">
        <title>The complete genome of Nakamurella multipartita DSM 44233.</title>
        <authorList>
            <consortium name="US DOE Joint Genome Institute (JGI-PGF)"/>
            <person name="Lucas S."/>
            <person name="Copeland A."/>
            <person name="Lapidus A."/>
            <person name="Glavina del Rio T."/>
            <person name="Dalin E."/>
            <person name="Tice H."/>
            <person name="Bruce D."/>
            <person name="Goodwin L."/>
            <person name="Pitluck S."/>
            <person name="Kyrpides N."/>
            <person name="Mavromatis K."/>
            <person name="Ivanova N."/>
            <person name="Ovchinnikova G."/>
            <person name="Sims D."/>
            <person name="Meincke L."/>
            <person name="Brettin T."/>
            <person name="Detter J.C."/>
            <person name="Han C."/>
            <person name="Larimer F."/>
            <person name="Land M."/>
            <person name="Hauser L."/>
            <person name="Markowitz V."/>
            <person name="Cheng J.-F."/>
            <person name="Hugenholtz P."/>
            <person name="Woyke T."/>
            <person name="Wu D."/>
            <person name="Klenk H.-P."/>
            <person name="Eisen J.A."/>
        </authorList>
    </citation>
    <scope>NUCLEOTIDE SEQUENCE [LARGE SCALE GENOMIC DNA]</scope>
    <source>
        <strain evidence="3">ATCC 700099 / DSM 44233 / CIP 104796 / JCM 9543 / NBRC 105858 / Y-104</strain>
    </source>
</reference>
<reference evidence="2 3" key="2">
    <citation type="journal article" date="2010" name="Stand. Genomic Sci.">
        <title>Complete genome sequence of Nakamurella multipartita type strain (Y-104).</title>
        <authorList>
            <person name="Tice H."/>
            <person name="Mayilraj S."/>
            <person name="Sims D."/>
            <person name="Lapidus A."/>
            <person name="Nolan M."/>
            <person name="Lucas S."/>
            <person name="Glavina Del Rio T."/>
            <person name="Copeland A."/>
            <person name="Cheng J.F."/>
            <person name="Meincke L."/>
            <person name="Bruce D."/>
            <person name="Goodwin L."/>
            <person name="Pitluck S."/>
            <person name="Ivanova N."/>
            <person name="Mavromatis K."/>
            <person name="Ovchinnikova G."/>
            <person name="Pati A."/>
            <person name="Chen A."/>
            <person name="Palaniappan K."/>
            <person name="Land M."/>
            <person name="Hauser L."/>
            <person name="Chang Y.J."/>
            <person name="Jeffries C.D."/>
            <person name="Detter J.C."/>
            <person name="Brettin T."/>
            <person name="Rohde M."/>
            <person name="Goker M."/>
            <person name="Bristow J."/>
            <person name="Eisen J.A."/>
            <person name="Markowitz V."/>
            <person name="Hugenholtz P."/>
            <person name="Kyrpides N.C."/>
            <person name="Klenk H.P."/>
            <person name="Chen F."/>
        </authorList>
    </citation>
    <scope>NUCLEOTIDE SEQUENCE [LARGE SCALE GENOMIC DNA]</scope>
    <source>
        <strain evidence="3">ATCC 700099 / DSM 44233 / CIP 104796 / JCM 9543 / NBRC 105858 / Y-104</strain>
    </source>
</reference>
<dbReference type="AlphaFoldDB" id="C8X9P9"/>
<evidence type="ECO:0000256" key="1">
    <source>
        <dbReference type="SAM" id="Phobius"/>
    </source>
</evidence>
<feature type="transmembrane region" description="Helical" evidence="1">
    <location>
        <begin position="142"/>
        <end position="164"/>
    </location>
</feature>
<dbReference type="RefSeq" id="WP_015748086.1">
    <property type="nucleotide sequence ID" value="NC_013235.1"/>
</dbReference>
<feature type="transmembrane region" description="Helical" evidence="1">
    <location>
        <begin position="336"/>
        <end position="354"/>
    </location>
</feature>
<feature type="transmembrane region" description="Helical" evidence="1">
    <location>
        <begin position="27"/>
        <end position="44"/>
    </location>
</feature>
<sequence>MAGIILSLKLRLMRSRVAAFRNDSRRVQTAVVAALVLGYLIYRYGGTVYESVARSGTMPEPGPLFAQLSFSIVFLWVVLPLAYGGRRDLDVRKFQLLPVRPLALAGGLSSTFILSPGVWLTAATAIVLALSFPDAAANLPLLGVSALVLVVMCAVTGQVISTGADLLGRQRHARDLLTLVTFALTSVPVVMFFLLKAQYADPAAATGTAGVFAWVPPAWPGVAMAAAGQGQTSVALAWLGGSVVVIGLEVWLWTLIIARAMLAQDSSTIRSRGKTDPFARFATWLPGNRRGAVAALELRLLWREPARLPGVIVTTLVFGGIFTVVAAALFDLGGPGMAVFGVCSVSFIVVGRRLNEIGLHSSALWTNVVARGRASDDLIGRDLGSVLVDVPILLTALAVIAIYRAELTYVLPALIFGLASLAAAYAGMRVFNVKLAQGEPRSKDTATGPNRPNPFLNAIALATWIVSTAPVFALAALPAAQGAGWLYLTVPAAVVYAAGAWYASLRWIGRWLDLHQAELLIRIEKV</sequence>
<protein>
    <recommendedName>
        <fullName evidence="4">ABC-2 type transport system permease protein</fullName>
    </recommendedName>
</protein>
<feature type="transmembrane region" description="Helical" evidence="1">
    <location>
        <begin position="409"/>
        <end position="433"/>
    </location>
</feature>
<dbReference type="KEGG" id="nml:Namu_2865"/>
<dbReference type="InParanoid" id="C8X9P9"/>
<evidence type="ECO:0000313" key="3">
    <source>
        <dbReference type="Proteomes" id="UP000002218"/>
    </source>
</evidence>